<dbReference type="SFLD" id="SFLDG00358">
    <property type="entry name" value="Main_(cytGST)"/>
    <property type="match status" value="1"/>
</dbReference>
<accession>A0ABV3WQW5</accession>
<evidence type="ECO:0000259" key="1">
    <source>
        <dbReference type="PROSITE" id="PS50404"/>
    </source>
</evidence>
<dbReference type="InterPro" id="IPR010987">
    <property type="entry name" value="Glutathione-S-Trfase_C-like"/>
</dbReference>
<dbReference type="SFLD" id="SFLDS00019">
    <property type="entry name" value="Glutathione_Transferase_(cytos"/>
    <property type="match status" value="1"/>
</dbReference>
<evidence type="ECO:0000313" key="4">
    <source>
        <dbReference type="Proteomes" id="UP001559025"/>
    </source>
</evidence>
<evidence type="ECO:0000259" key="2">
    <source>
        <dbReference type="PROSITE" id="PS50405"/>
    </source>
</evidence>
<feature type="domain" description="GST N-terminal" evidence="1">
    <location>
        <begin position="1"/>
        <end position="83"/>
    </location>
</feature>
<proteinExistence type="predicted"/>
<gene>
    <name evidence="3" type="ORF">V1479_07030</name>
</gene>
<dbReference type="InterPro" id="IPR036249">
    <property type="entry name" value="Thioredoxin-like_sf"/>
</dbReference>
<dbReference type="PANTHER" id="PTHR44051">
    <property type="entry name" value="GLUTATHIONE S-TRANSFERASE-RELATED"/>
    <property type="match status" value="1"/>
</dbReference>
<dbReference type="EC" id="2.5.1.18" evidence="3"/>
<dbReference type="SUPFAM" id="SSF47616">
    <property type="entry name" value="GST C-terminal domain-like"/>
    <property type="match status" value="1"/>
</dbReference>
<dbReference type="EMBL" id="JAZHFV010000002">
    <property type="protein sequence ID" value="MEX4007051.1"/>
    <property type="molecule type" value="Genomic_DNA"/>
</dbReference>
<dbReference type="PROSITE" id="PS50404">
    <property type="entry name" value="GST_NTER"/>
    <property type="match status" value="1"/>
</dbReference>
<dbReference type="InterPro" id="IPR036282">
    <property type="entry name" value="Glutathione-S-Trfase_C_sf"/>
</dbReference>
<dbReference type="Gene3D" id="1.20.1050.10">
    <property type="match status" value="1"/>
</dbReference>
<dbReference type="Gene3D" id="3.40.30.10">
    <property type="entry name" value="Glutaredoxin"/>
    <property type="match status" value="1"/>
</dbReference>
<dbReference type="GO" id="GO:0004364">
    <property type="term" value="F:glutathione transferase activity"/>
    <property type="evidence" value="ECO:0007669"/>
    <property type="project" value="UniProtKB-EC"/>
</dbReference>
<keyword evidence="4" id="KW-1185">Reference proteome</keyword>
<dbReference type="Pfam" id="PF13410">
    <property type="entry name" value="GST_C_2"/>
    <property type="match status" value="1"/>
</dbReference>
<keyword evidence="3" id="KW-0808">Transferase</keyword>
<dbReference type="RefSeq" id="WP_368802283.1">
    <property type="nucleotide sequence ID" value="NZ_JAZHFV010000002.1"/>
</dbReference>
<name>A0ABV3WQW5_9HYPH</name>
<dbReference type="PROSITE" id="PS50405">
    <property type="entry name" value="GST_CTER"/>
    <property type="match status" value="1"/>
</dbReference>
<dbReference type="PANTHER" id="PTHR44051:SF2">
    <property type="entry name" value="HYPOTHETICAL GLUTATHIONE S-TRANSFERASE LIKE PROTEIN"/>
    <property type="match status" value="1"/>
</dbReference>
<organism evidence="3 4">
    <name type="scientific">Neoaquamicrobium sediminum</name>
    <dbReference type="NCBI Taxonomy" id="1849104"/>
    <lineage>
        <taxon>Bacteria</taxon>
        <taxon>Pseudomonadati</taxon>
        <taxon>Pseudomonadota</taxon>
        <taxon>Alphaproteobacteria</taxon>
        <taxon>Hyphomicrobiales</taxon>
        <taxon>Phyllobacteriaceae</taxon>
        <taxon>Neoaquamicrobium</taxon>
    </lineage>
</organism>
<reference evidence="3 4" key="1">
    <citation type="submission" date="2024-01" db="EMBL/GenBank/DDBJ databases">
        <title>New evidence supports the origin of RcGTA from prophage.</title>
        <authorList>
            <person name="Xu Y."/>
            <person name="Liu B."/>
            <person name="Chen F."/>
        </authorList>
    </citation>
    <scope>NUCLEOTIDE SEQUENCE [LARGE SCALE GENOMIC DNA]</scope>
    <source>
        <strain evidence="3 4">CBW1107-2</strain>
    </source>
</reference>
<dbReference type="SUPFAM" id="SSF52833">
    <property type="entry name" value="Thioredoxin-like"/>
    <property type="match status" value="1"/>
</dbReference>
<sequence length="219" mass="25042">MAIKLYDFELSGNCYKLRLLMSILKVPYEVVPVDFYPGREHRSGWFLELNPFGQLPVLQDDEETLSDSGAILVYLARKYDRSGQWFPDDPATMAEILRWHAVGDDLTSTVSAARLVLGMFYDFDLEKAQKGAHRIFRIMDEHLWFGEKEGRDWLCRPAHPTTADIACFPYVMLSDEAEVSRQDYPALRRWTDRVRRVPGFTVMSGIFPAGPALEAQAAS</sequence>
<dbReference type="InterPro" id="IPR040079">
    <property type="entry name" value="Glutathione_S-Trfase"/>
</dbReference>
<dbReference type="CDD" id="cd03056">
    <property type="entry name" value="GST_N_4"/>
    <property type="match status" value="1"/>
</dbReference>
<protein>
    <submittedName>
        <fullName evidence="3">Glutathione S-transferase</fullName>
        <ecNumber evidence="3">2.5.1.18</ecNumber>
    </submittedName>
</protein>
<comment type="caution">
    <text evidence="3">The sequence shown here is derived from an EMBL/GenBank/DDBJ whole genome shotgun (WGS) entry which is preliminary data.</text>
</comment>
<dbReference type="Proteomes" id="UP001559025">
    <property type="component" value="Unassembled WGS sequence"/>
</dbReference>
<feature type="domain" description="GST C-terminal" evidence="2">
    <location>
        <begin position="89"/>
        <end position="212"/>
    </location>
</feature>
<dbReference type="InterPro" id="IPR004045">
    <property type="entry name" value="Glutathione_S-Trfase_N"/>
</dbReference>
<evidence type="ECO:0000313" key="3">
    <source>
        <dbReference type="EMBL" id="MEX4007051.1"/>
    </source>
</evidence>
<dbReference type="Pfam" id="PF02798">
    <property type="entry name" value="GST_N"/>
    <property type="match status" value="1"/>
</dbReference>